<sequence length="114" mass="12840">MTERAAEPTGPRIPMPEKTPAALRVAVGRLDPSVLATFDQQWDEAMRQARDEYTLTPSRAFVEHWWSWVGVARYPQRLARFRECERIVSESDDRAARRAAASELASILAEAVAA</sequence>
<dbReference type="RefSeq" id="WP_108905310.1">
    <property type="nucleotide sequence ID" value="NZ_CP029188.1"/>
</dbReference>
<dbReference type="Pfam" id="PF19760">
    <property type="entry name" value="DUF6247"/>
    <property type="match status" value="1"/>
</dbReference>
<dbReference type="KEGG" id="stir:DDW44_01615"/>
<dbReference type="OrthoDB" id="3431428at2"/>
<gene>
    <name evidence="1" type="ORF">DDW44_01615</name>
</gene>
<accession>A0A2S1SMP1</accession>
<name>A0A2S1SMP1_9ACTN</name>
<keyword evidence="2" id="KW-1185">Reference proteome</keyword>
<proteinExistence type="predicted"/>
<dbReference type="InterPro" id="IPR046214">
    <property type="entry name" value="DUF6247"/>
</dbReference>
<protein>
    <submittedName>
        <fullName evidence="1">Uncharacterized protein</fullName>
    </submittedName>
</protein>
<organism evidence="1 2">
    <name type="scientific">Streptomyces tirandamycinicus</name>
    <dbReference type="NCBI Taxonomy" id="2174846"/>
    <lineage>
        <taxon>Bacteria</taxon>
        <taxon>Bacillati</taxon>
        <taxon>Actinomycetota</taxon>
        <taxon>Actinomycetes</taxon>
        <taxon>Kitasatosporales</taxon>
        <taxon>Streptomycetaceae</taxon>
        <taxon>Streptomyces</taxon>
    </lineage>
</organism>
<reference evidence="1 2" key="1">
    <citation type="submission" date="2018-05" db="EMBL/GenBank/DDBJ databases">
        <title>Complete genome sequence of sponge-derived Streptomyces sp. HNM0039.</title>
        <authorList>
            <person name="Huang X."/>
            <person name="Zhou S."/>
        </authorList>
    </citation>
    <scope>NUCLEOTIDE SEQUENCE [LARGE SCALE GENOMIC DNA]</scope>
    <source>
        <strain evidence="1 2">HNM0039</strain>
    </source>
</reference>
<evidence type="ECO:0000313" key="2">
    <source>
        <dbReference type="Proteomes" id="UP000244900"/>
    </source>
</evidence>
<dbReference type="Proteomes" id="UP000244900">
    <property type="component" value="Chromosome"/>
</dbReference>
<dbReference type="EMBL" id="CP029188">
    <property type="protein sequence ID" value="AWI27616.1"/>
    <property type="molecule type" value="Genomic_DNA"/>
</dbReference>
<dbReference type="AlphaFoldDB" id="A0A2S1SMP1"/>
<evidence type="ECO:0000313" key="1">
    <source>
        <dbReference type="EMBL" id="AWI27616.1"/>
    </source>
</evidence>